<evidence type="ECO:0000313" key="2">
    <source>
        <dbReference type="Ensembl" id="ENSPMAP00000010099.1"/>
    </source>
</evidence>
<protein>
    <submittedName>
        <fullName evidence="2">Uncharacterized protein</fullName>
    </submittedName>
</protein>
<reference evidence="2" key="1">
    <citation type="submission" date="2025-08" db="UniProtKB">
        <authorList>
            <consortium name="Ensembl"/>
        </authorList>
    </citation>
    <scope>IDENTIFICATION</scope>
</reference>
<dbReference type="Ensembl" id="ENSPMAT00000010144.1">
    <property type="protein sequence ID" value="ENSPMAP00000010099.1"/>
    <property type="gene ID" value="ENSPMAG00000009181.1"/>
</dbReference>
<sequence>SVGTRTATATIAVSSVTRTPQQSRAVAPPLIPGHPATWHRTLGASARTDAAPVGPVGGPPAA</sequence>
<evidence type="ECO:0000256" key="1">
    <source>
        <dbReference type="SAM" id="MobiDB-lite"/>
    </source>
</evidence>
<organism evidence="2">
    <name type="scientific">Petromyzon marinus</name>
    <name type="common">Sea lamprey</name>
    <dbReference type="NCBI Taxonomy" id="7757"/>
    <lineage>
        <taxon>Eukaryota</taxon>
        <taxon>Metazoa</taxon>
        <taxon>Chordata</taxon>
        <taxon>Craniata</taxon>
        <taxon>Vertebrata</taxon>
        <taxon>Cyclostomata</taxon>
        <taxon>Hyperoartia</taxon>
        <taxon>Petromyzontiformes</taxon>
        <taxon>Petromyzontidae</taxon>
        <taxon>Petromyzon</taxon>
    </lineage>
</organism>
<name>S4RY08_PETMA</name>
<reference evidence="2" key="2">
    <citation type="submission" date="2025-09" db="UniProtKB">
        <authorList>
            <consortium name="Ensembl"/>
        </authorList>
    </citation>
    <scope>IDENTIFICATION</scope>
</reference>
<proteinExistence type="predicted"/>
<feature type="region of interest" description="Disordered" evidence="1">
    <location>
        <begin position="14"/>
        <end position="62"/>
    </location>
</feature>
<accession>S4RY08</accession>
<dbReference type="AlphaFoldDB" id="S4RY08"/>
<dbReference type="HOGENOM" id="CLU_2910116_0_0_1"/>